<dbReference type="EMBL" id="KN822099">
    <property type="protein sequence ID" value="KIM57558.1"/>
    <property type="molecule type" value="Genomic_DNA"/>
</dbReference>
<organism evidence="3 4">
    <name type="scientific">Scleroderma citrinum Foug A</name>
    <dbReference type="NCBI Taxonomy" id="1036808"/>
    <lineage>
        <taxon>Eukaryota</taxon>
        <taxon>Fungi</taxon>
        <taxon>Dikarya</taxon>
        <taxon>Basidiomycota</taxon>
        <taxon>Agaricomycotina</taxon>
        <taxon>Agaricomycetes</taxon>
        <taxon>Agaricomycetidae</taxon>
        <taxon>Boletales</taxon>
        <taxon>Sclerodermatineae</taxon>
        <taxon>Sclerodermataceae</taxon>
        <taxon>Scleroderma</taxon>
    </lineage>
</organism>
<reference evidence="3 4" key="1">
    <citation type="submission" date="2014-04" db="EMBL/GenBank/DDBJ databases">
        <authorList>
            <consortium name="DOE Joint Genome Institute"/>
            <person name="Kuo A."/>
            <person name="Kohler A."/>
            <person name="Nagy L.G."/>
            <person name="Floudas D."/>
            <person name="Copeland A."/>
            <person name="Barry K.W."/>
            <person name="Cichocki N."/>
            <person name="Veneault-Fourrey C."/>
            <person name="LaButti K."/>
            <person name="Lindquist E.A."/>
            <person name="Lipzen A."/>
            <person name="Lundell T."/>
            <person name="Morin E."/>
            <person name="Murat C."/>
            <person name="Sun H."/>
            <person name="Tunlid A."/>
            <person name="Henrissat B."/>
            <person name="Grigoriev I.V."/>
            <person name="Hibbett D.S."/>
            <person name="Martin F."/>
            <person name="Nordberg H.P."/>
            <person name="Cantor M.N."/>
            <person name="Hua S.X."/>
        </authorList>
    </citation>
    <scope>NUCLEOTIDE SEQUENCE [LARGE SCALE GENOMIC DNA]</scope>
    <source>
        <strain evidence="3 4">Foug A</strain>
    </source>
</reference>
<dbReference type="PANTHER" id="PTHR47611">
    <property type="entry name" value="HAT DIMERISATION DOMAIN, C-TERMINAL"/>
    <property type="match status" value="1"/>
</dbReference>
<dbReference type="InterPro" id="IPR012337">
    <property type="entry name" value="RNaseH-like_sf"/>
</dbReference>
<keyword evidence="4" id="KW-1185">Reference proteome</keyword>
<feature type="compositionally biased region" description="Low complexity" evidence="1">
    <location>
        <begin position="53"/>
        <end position="62"/>
    </location>
</feature>
<dbReference type="PANTHER" id="PTHR47611:SF1">
    <property type="entry name" value="CCHC-TYPE DOMAIN-CONTAINING PROTEIN"/>
    <property type="match status" value="1"/>
</dbReference>
<accession>A0A0C2Z6E2</accession>
<feature type="domain" description="HAT C-terminal dimerisation" evidence="2">
    <location>
        <begin position="96"/>
        <end position="175"/>
    </location>
</feature>
<dbReference type="HOGENOM" id="CLU_009123_9_0_1"/>
<gene>
    <name evidence="3" type="ORF">SCLCIDRAFT_130274</name>
</gene>
<name>A0A0C2Z6E2_9AGAM</name>
<evidence type="ECO:0000259" key="2">
    <source>
        <dbReference type="Pfam" id="PF05699"/>
    </source>
</evidence>
<dbReference type="OrthoDB" id="8007801at2759"/>
<dbReference type="Pfam" id="PF05699">
    <property type="entry name" value="Dimer_Tnp_hAT"/>
    <property type="match status" value="1"/>
</dbReference>
<dbReference type="InterPro" id="IPR008906">
    <property type="entry name" value="HATC_C_dom"/>
</dbReference>
<evidence type="ECO:0000256" key="1">
    <source>
        <dbReference type="SAM" id="MobiDB-lite"/>
    </source>
</evidence>
<feature type="region of interest" description="Disordered" evidence="1">
    <location>
        <begin position="42"/>
        <end position="68"/>
    </location>
</feature>
<proteinExistence type="predicted"/>
<feature type="region of interest" description="Disordered" evidence="1">
    <location>
        <begin position="1"/>
        <end position="27"/>
    </location>
</feature>
<reference evidence="4" key="2">
    <citation type="submission" date="2015-01" db="EMBL/GenBank/DDBJ databases">
        <title>Evolutionary Origins and Diversification of the Mycorrhizal Mutualists.</title>
        <authorList>
            <consortium name="DOE Joint Genome Institute"/>
            <consortium name="Mycorrhizal Genomics Consortium"/>
            <person name="Kohler A."/>
            <person name="Kuo A."/>
            <person name="Nagy L.G."/>
            <person name="Floudas D."/>
            <person name="Copeland A."/>
            <person name="Barry K.W."/>
            <person name="Cichocki N."/>
            <person name="Veneault-Fourrey C."/>
            <person name="LaButti K."/>
            <person name="Lindquist E.A."/>
            <person name="Lipzen A."/>
            <person name="Lundell T."/>
            <person name="Morin E."/>
            <person name="Murat C."/>
            <person name="Riley R."/>
            <person name="Ohm R."/>
            <person name="Sun H."/>
            <person name="Tunlid A."/>
            <person name="Henrissat B."/>
            <person name="Grigoriev I.V."/>
            <person name="Hibbett D.S."/>
            <person name="Martin F."/>
        </authorList>
    </citation>
    <scope>NUCLEOTIDE SEQUENCE [LARGE SCALE GENOMIC DNA]</scope>
    <source>
        <strain evidence="4">Foug A</strain>
    </source>
</reference>
<evidence type="ECO:0000313" key="3">
    <source>
        <dbReference type="EMBL" id="KIM57558.1"/>
    </source>
</evidence>
<dbReference type="InParanoid" id="A0A0C2Z6E2"/>
<dbReference type="AlphaFoldDB" id="A0A0C2Z6E2"/>
<dbReference type="SUPFAM" id="SSF53098">
    <property type="entry name" value="Ribonuclease H-like"/>
    <property type="match status" value="1"/>
</dbReference>
<evidence type="ECO:0000313" key="4">
    <source>
        <dbReference type="Proteomes" id="UP000053989"/>
    </source>
</evidence>
<dbReference type="STRING" id="1036808.A0A0C2Z6E2"/>
<dbReference type="GO" id="GO:0046983">
    <property type="term" value="F:protein dimerization activity"/>
    <property type="evidence" value="ECO:0007669"/>
    <property type="project" value="InterPro"/>
</dbReference>
<dbReference type="Proteomes" id="UP000053989">
    <property type="component" value="Unassembled WGS sequence"/>
</dbReference>
<sequence>MAWGGAKEQEEERAAGNPNAKNWHDEALKILEQTAKDYWELSRGSDPLHNADGDTQGDATDTPPEAETLGSAFDHRRRELEANRRMNGYSLGWQEELRRYLTCIADNVSKDMNVIEWWAKHSNIYPTFALIARDVCAIPATSVPCERLFSAGAGIATDQCSCLGSDRFEELQVMKHTWRKSILDRAAENSSQVEEVWLDDFKELHRIDEDLAKDDKILAGPLVETVEL</sequence>
<protein>
    <recommendedName>
        <fullName evidence="2">HAT C-terminal dimerisation domain-containing protein</fullName>
    </recommendedName>
</protein>